<feature type="domain" description="NodB homology" evidence="5">
    <location>
        <begin position="46"/>
        <end position="265"/>
    </location>
</feature>
<dbReference type="Proteomes" id="UP000005324">
    <property type="component" value="Unassembled WGS sequence"/>
</dbReference>
<dbReference type="RefSeq" id="WP_007005513.1">
    <property type="nucleotide sequence ID" value="NZ_GG770783.1"/>
</dbReference>
<dbReference type="InterPro" id="IPR002509">
    <property type="entry name" value="NODB_dom"/>
</dbReference>
<proteinExistence type="inferred from homology"/>
<evidence type="ECO:0000256" key="3">
    <source>
        <dbReference type="ARBA" id="ARBA00020071"/>
    </source>
</evidence>
<evidence type="ECO:0000256" key="4">
    <source>
        <dbReference type="ARBA" id="ARBA00032976"/>
    </source>
</evidence>
<dbReference type="Gene3D" id="3.20.20.370">
    <property type="entry name" value="Glycoside hydrolase/deacetylase"/>
    <property type="match status" value="1"/>
</dbReference>
<dbReference type="AlphaFoldDB" id="D5RGQ3"/>
<evidence type="ECO:0000259" key="5">
    <source>
        <dbReference type="PROSITE" id="PS51677"/>
    </source>
</evidence>
<dbReference type="EMBL" id="ADVL01000057">
    <property type="protein sequence ID" value="EFH13512.1"/>
    <property type="molecule type" value="Genomic_DNA"/>
</dbReference>
<dbReference type="PROSITE" id="PS51677">
    <property type="entry name" value="NODB"/>
    <property type="match status" value="1"/>
</dbReference>
<sequence>MSTPLFAPRPDYVWPEGRRSAFCFSVDVDSDAPYLWGQQQPGDARRLGQLEIRRFGLRQGLPRMLDLLDRYGVRGSFFVPGAVAEANPELLPALLARGHEIGLHGWFHEIVGQSSEAEFAAALEASIALFQRQTGQRPRLFRSPAWEMTGPMLAALRRHGLADSSLMGFDHPYEMEGVVEVPVQWALDDAIFYKFSALPADRGAPWPPGPVLESWLEEWQALHRLGQMMMLTVHDWISGRAQRLALLEKLLARITAEPACWVATAGEIAAWHAASANAGRFAMAEEIPPPVGPRRFGREAG</sequence>
<dbReference type="GO" id="GO:0016810">
    <property type="term" value="F:hydrolase activity, acting on carbon-nitrogen (but not peptide) bonds"/>
    <property type="evidence" value="ECO:0007669"/>
    <property type="project" value="InterPro"/>
</dbReference>
<reference evidence="6 7" key="1">
    <citation type="submission" date="2010-04" db="EMBL/GenBank/DDBJ databases">
        <authorList>
            <person name="Qin X."/>
            <person name="Bachman B."/>
            <person name="Battles P."/>
            <person name="Bell A."/>
            <person name="Bess C."/>
            <person name="Bickham C."/>
            <person name="Chaboub L."/>
            <person name="Chen D."/>
            <person name="Coyle M."/>
            <person name="Deiros D.R."/>
            <person name="Dinh H."/>
            <person name="Forbes L."/>
            <person name="Fowler G."/>
            <person name="Francisco L."/>
            <person name="Fu Q."/>
            <person name="Gubbala S."/>
            <person name="Hale W."/>
            <person name="Han Y."/>
            <person name="Hemphill L."/>
            <person name="Highlander S.K."/>
            <person name="Hirani K."/>
            <person name="Hogues M."/>
            <person name="Jackson L."/>
            <person name="Jakkamsetti A."/>
            <person name="Javaid M."/>
            <person name="Jiang H."/>
            <person name="Korchina V."/>
            <person name="Kovar C."/>
            <person name="Lara F."/>
            <person name="Lee S."/>
            <person name="Mata R."/>
            <person name="Mathew T."/>
            <person name="Moen C."/>
            <person name="Morales K."/>
            <person name="Munidasa M."/>
            <person name="Nazareth L."/>
            <person name="Ngo R."/>
            <person name="Nguyen L."/>
            <person name="Okwuonu G."/>
            <person name="Ongeri F."/>
            <person name="Patil S."/>
            <person name="Petrosino J."/>
            <person name="Pham C."/>
            <person name="Pham P."/>
            <person name="Pu L.-L."/>
            <person name="Puazo M."/>
            <person name="Raj R."/>
            <person name="Reid J."/>
            <person name="Rouhana J."/>
            <person name="Saada N."/>
            <person name="Shang Y."/>
            <person name="Simmons D."/>
            <person name="Thornton R."/>
            <person name="Warren J."/>
            <person name="Weissenberger G."/>
            <person name="Zhang J."/>
            <person name="Zhang L."/>
            <person name="Zhou C."/>
            <person name="Zhu D."/>
            <person name="Muzny D."/>
            <person name="Worley K."/>
            <person name="Gibbs R."/>
        </authorList>
    </citation>
    <scope>NUCLEOTIDE SEQUENCE [LARGE SCALE GENOMIC DNA]</scope>
    <source>
        <strain evidence="6 7">ATCC 49957</strain>
    </source>
</reference>
<dbReference type="PANTHER" id="PTHR47561">
    <property type="entry name" value="POLYSACCHARIDE DEACETYLASE FAMILY PROTEIN (AFU_ORTHOLOGUE AFUA_6G05030)"/>
    <property type="match status" value="1"/>
</dbReference>
<dbReference type="GO" id="GO:0005975">
    <property type="term" value="P:carbohydrate metabolic process"/>
    <property type="evidence" value="ECO:0007669"/>
    <property type="project" value="InterPro"/>
</dbReference>
<evidence type="ECO:0000256" key="2">
    <source>
        <dbReference type="ARBA" id="ARBA00010973"/>
    </source>
</evidence>
<comment type="function">
    <text evidence="1">Is involved in generating a small heat-stable compound (Nod), an acylated oligomer of N-acetylglucosamine, that stimulates mitosis in various plant protoplasts.</text>
</comment>
<evidence type="ECO:0000256" key="1">
    <source>
        <dbReference type="ARBA" id="ARBA00003236"/>
    </source>
</evidence>
<evidence type="ECO:0000313" key="7">
    <source>
        <dbReference type="Proteomes" id="UP000005324"/>
    </source>
</evidence>
<dbReference type="PANTHER" id="PTHR47561:SF1">
    <property type="entry name" value="POLYSACCHARIDE DEACETYLASE FAMILY PROTEIN (AFU_ORTHOLOGUE AFUA_6G05030)"/>
    <property type="match status" value="1"/>
</dbReference>
<keyword evidence="7" id="KW-1185">Reference proteome</keyword>
<comment type="similarity">
    <text evidence="2">Belongs to the polysaccharide deacetylase family.</text>
</comment>
<dbReference type="InterPro" id="IPR011330">
    <property type="entry name" value="Glyco_hydro/deAcase_b/a-brl"/>
</dbReference>
<dbReference type="SUPFAM" id="SSF88713">
    <property type="entry name" value="Glycoside hydrolase/deacetylase"/>
    <property type="match status" value="1"/>
</dbReference>
<organism evidence="6 7">
    <name type="scientific">Pseudoroseomonas cervicalis ATCC 49957</name>
    <dbReference type="NCBI Taxonomy" id="525371"/>
    <lineage>
        <taxon>Bacteria</taxon>
        <taxon>Pseudomonadati</taxon>
        <taxon>Pseudomonadota</taxon>
        <taxon>Alphaproteobacteria</taxon>
        <taxon>Acetobacterales</taxon>
        <taxon>Roseomonadaceae</taxon>
        <taxon>Roseomonas</taxon>
    </lineage>
</organism>
<name>D5RGQ3_9PROT</name>
<protein>
    <recommendedName>
        <fullName evidence="3">Chitooligosaccharide deacetylase</fullName>
    </recommendedName>
    <alternativeName>
        <fullName evidence="4">Nodulation protein B</fullName>
    </alternativeName>
</protein>
<gene>
    <name evidence="6" type="ORF">HMPREF0731_0262</name>
</gene>
<comment type="caution">
    <text evidence="6">The sequence shown here is derived from an EMBL/GenBank/DDBJ whole genome shotgun (WGS) entry which is preliminary data.</text>
</comment>
<dbReference type="Pfam" id="PF01522">
    <property type="entry name" value="Polysacc_deac_1"/>
    <property type="match status" value="1"/>
</dbReference>
<dbReference type="OrthoDB" id="9784220at2"/>
<dbReference type="HOGENOM" id="CLU_029940_1_1_5"/>
<accession>D5RGQ3</accession>
<evidence type="ECO:0000313" key="6">
    <source>
        <dbReference type="EMBL" id="EFH13512.1"/>
    </source>
</evidence>